<dbReference type="Proteomes" id="UP000750711">
    <property type="component" value="Unassembled WGS sequence"/>
</dbReference>
<feature type="repeat" description="ANK" evidence="3">
    <location>
        <begin position="1609"/>
        <end position="1641"/>
    </location>
</feature>
<dbReference type="PANTHER" id="PTHR24188">
    <property type="entry name" value="ANKYRIN REPEAT PROTEIN"/>
    <property type="match status" value="1"/>
</dbReference>
<feature type="repeat" description="ANK" evidence="3">
    <location>
        <begin position="1306"/>
        <end position="1338"/>
    </location>
</feature>
<dbReference type="PROSITE" id="PS50297">
    <property type="entry name" value="ANK_REP_REGION"/>
    <property type="match status" value="15"/>
</dbReference>
<feature type="repeat" description="ANK" evidence="3">
    <location>
        <begin position="1240"/>
        <end position="1272"/>
    </location>
</feature>
<name>A0A9P8RRC0_9PEZI</name>
<keyword evidence="4" id="KW-1133">Transmembrane helix</keyword>
<dbReference type="Pfam" id="PF13637">
    <property type="entry name" value="Ank_4"/>
    <property type="match status" value="2"/>
</dbReference>
<gene>
    <name evidence="5" type="ORF">GP486_003262</name>
</gene>
<dbReference type="InterPro" id="IPR002110">
    <property type="entry name" value="Ankyrin_rpt"/>
</dbReference>
<evidence type="ECO:0000256" key="1">
    <source>
        <dbReference type="ARBA" id="ARBA00022737"/>
    </source>
</evidence>
<keyword evidence="4" id="KW-0472">Membrane</keyword>
<protein>
    <submittedName>
        <fullName evidence="5">Uncharacterized protein</fullName>
    </submittedName>
</protein>
<feature type="transmembrane region" description="Helical" evidence="4">
    <location>
        <begin position="365"/>
        <end position="383"/>
    </location>
</feature>
<evidence type="ECO:0000256" key="4">
    <source>
        <dbReference type="SAM" id="Phobius"/>
    </source>
</evidence>
<dbReference type="SUPFAM" id="SSF48403">
    <property type="entry name" value="Ankyrin repeat"/>
    <property type="match status" value="3"/>
</dbReference>
<sequence>MMSTLVLFELRLVHIARLLRKRLEMSPAVLLSLAVSLIVSLPVVRADGWDDFTNNLATDLAPLLALFGEQVTKQFMSESLTLLDNFIFAMAPLGILTAVVSVIRVCGGSSLRAFIGRAQEGRGVAEAELCSSTSSDVCELWNNGGIVRHFGRPKILELVHDKNDNTFYDTMDGDRKVRKPTAGLSSFQDYLRTKSDDAEWEEVGPTRPKKIESATIDFAPNPNLSLNVGIKKQPHRVYIAAALLGFLLQAGVLAFASVAMYILHYKKNDRPMRPWSFPLMFTGTLLLCLGMFLCAYLVERSTEERVFRLKKSSKPQALMYWLQPGGQVVGDQTFDAFAHRSCPGEYTTSWKLEQSGSDQAIEIKVWFAVGITMSGFVLQFVGLRGMHSSISILQIGIILTMAVVRASLRSQRLDENDLRYLRDLVEGHELDWLAIQLEKDYVQRPATWSRVPEGGSNGFWKATGSTVSMKWTQNSNDRKVWVSCSKTAAGGETIVLGGVLSHESEVFETGVGWVAQLEQEQQYSLEQVEKPGADVVKRELTGYSGYSAFPEGLESQSRPNLAARMMRHRARLARLTGSEVTIPARRWQIESRRQAGMLRKAIEEVAKIIFSGDTTLCEGWQNATTIIWAIHCSVQQPNLSGTGKSSAQMTEQPIYLTLRRDEAAIDGSWKIDESELEAVVGLWLWSLDSEPDARWVEHVDISEGESEVALKRIFAIPATDEEMEKAEMDFELWARRETSCDRDYVPDGPLHGCSSILRHGRAKSRYFGWQATELNTHSSKPPRKLVVPTSNSLCTMCAQDIFVSFMTAVTAIIDTVGGETNARDPTMEAYLGDAPRPEDLQRFLLLNSQIDRIANAFTGSGLGSRQDAYMCIIPPLRIHSKLPSVQAAHDNARISATTLRKENKWREAEKLLRWVYGSCYESDDGQLERTEVDLGEFYRLAMRNRGKDIVRLGFDGIKWMLNRPQKGPDPAPKVVTARYAWIAIQIAVELGDEGMAQQLVGAGADRDMVKFDVDSMTLLQAIRSSNIAVGLLLLGKNGDDLSEIDEGGRSPLSWAATIGCLEITQSLLELNAEPDPRDQLGRTPLSYAAESGSVEIARLLIGNGAFPNSKDGSGRTALAWAATMGNESIVQFLLTTERVAVDSRDVYGKTALIRAAGSGHETVVNLLLGQGADVDAEALHAAAGGGHGAVAKLLLEKGISIDATTTEKATALHLASENGHEGLVCMLLGSKASLELQDADERTALVRGAANGHSAVIQVLLGEGANTEARDKSGRTALSQASANGHVAVVHQLIDAGSRVEMEDGDGRTALIWAAANGHGEVARELLVARANIGVKDREGFPIHWSAGNGHREVVQVLLDAGADVETRDLEGRTPLHWAASGGHGAVAELLLEKGTNVNAVTKGGSTALHGAAENGKCAMAELLLASGARVDPVDDLGVTPLHSASWKGHTAVVRLLLSAGSSTEIQMKYINYAGDRSCGTPMHWAAVEGQTEVLSLLLDGGANIEARNAYDRTPLHLAARMGHLSAASLLVKRGADKEARRDTNETPLHFAVEENRHAVAKMLLDSGALIEAQGDRGTPLHFAAALGHTTAAEQLLAEGANKDAIMQDGQTPLHRAASGGHDDLVALLLRERVRTDVRDRAGRTALDIARAGKHRHIIAFLGGGGD</sequence>
<feature type="repeat" description="ANK" evidence="3">
    <location>
        <begin position="1207"/>
        <end position="1239"/>
    </location>
</feature>
<feature type="repeat" description="ANK" evidence="3">
    <location>
        <begin position="1371"/>
        <end position="1403"/>
    </location>
</feature>
<feature type="repeat" description="ANK" evidence="3">
    <location>
        <begin position="1437"/>
        <end position="1469"/>
    </location>
</feature>
<evidence type="ECO:0000313" key="5">
    <source>
        <dbReference type="EMBL" id="KAH0562036.1"/>
    </source>
</evidence>
<dbReference type="Gene3D" id="1.25.40.20">
    <property type="entry name" value="Ankyrin repeat-containing domain"/>
    <property type="match status" value="5"/>
</dbReference>
<proteinExistence type="predicted"/>
<feature type="repeat" description="ANK" evidence="3">
    <location>
        <begin position="1338"/>
        <end position="1370"/>
    </location>
</feature>
<dbReference type="PROSITE" id="PS50088">
    <property type="entry name" value="ANK_REPEAT"/>
    <property type="match status" value="17"/>
</dbReference>
<dbReference type="EMBL" id="JAGHQM010000424">
    <property type="protein sequence ID" value="KAH0562036.1"/>
    <property type="molecule type" value="Genomic_DNA"/>
</dbReference>
<dbReference type="Pfam" id="PF12796">
    <property type="entry name" value="Ank_2"/>
    <property type="match status" value="5"/>
</dbReference>
<dbReference type="PRINTS" id="PR01415">
    <property type="entry name" value="ANKYRIN"/>
</dbReference>
<feature type="repeat" description="ANK" evidence="3">
    <location>
        <begin position="1080"/>
        <end position="1112"/>
    </location>
</feature>
<evidence type="ECO:0000313" key="6">
    <source>
        <dbReference type="Proteomes" id="UP000750711"/>
    </source>
</evidence>
<feature type="transmembrane region" description="Helical" evidence="4">
    <location>
        <begin position="275"/>
        <end position="298"/>
    </location>
</feature>
<feature type="repeat" description="ANK" evidence="3">
    <location>
        <begin position="1404"/>
        <end position="1436"/>
    </location>
</feature>
<feature type="repeat" description="ANK" evidence="3">
    <location>
        <begin position="1511"/>
        <end position="1543"/>
    </location>
</feature>
<comment type="caution">
    <text evidence="5">The sequence shown here is derived from an EMBL/GenBank/DDBJ whole genome shotgun (WGS) entry which is preliminary data.</text>
</comment>
<feature type="transmembrane region" description="Helical" evidence="4">
    <location>
        <begin position="86"/>
        <end position="107"/>
    </location>
</feature>
<reference evidence="5" key="1">
    <citation type="submission" date="2021-03" db="EMBL/GenBank/DDBJ databases">
        <title>Comparative genomics and phylogenomic investigation of the class Geoglossomycetes provide insights into ecological specialization and systematics.</title>
        <authorList>
            <person name="Melie T."/>
            <person name="Pirro S."/>
            <person name="Miller A.N."/>
            <person name="Quandt A."/>
        </authorList>
    </citation>
    <scope>NUCLEOTIDE SEQUENCE</scope>
    <source>
        <strain evidence="5">CAQ_001_2017</strain>
    </source>
</reference>
<feature type="repeat" description="ANK" evidence="3">
    <location>
        <begin position="1478"/>
        <end position="1510"/>
    </location>
</feature>
<keyword evidence="2 3" id="KW-0040">ANK repeat</keyword>
<dbReference type="PANTHER" id="PTHR24188:SF29">
    <property type="entry name" value="GH09064P"/>
    <property type="match status" value="1"/>
</dbReference>
<keyword evidence="4" id="KW-0812">Transmembrane</keyword>
<feature type="repeat" description="ANK" evidence="3">
    <location>
        <begin position="1174"/>
        <end position="1206"/>
    </location>
</feature>
<feature type="repeat" description="ANK" evidence="3">
    <location>
        <begin position="1576"/>
        <end position="1608"/>
    </location>
</feature>
<keyword evidence="1" id="KW-0677">Repeat</keyword>
<feature type="repeat" description="ANK" evidence="3">
    <location>
        <begin position="1273"/>
        <end position="1305"/>
    </location>
</feature>
<organism evidence="5 6">
    <name type="scientific">Trichoglossum hirsutum</name>
    <dbReference type="NCBI Taxonomy" id="265104"/>
    <lineage>
        <taxon>Eukaryota</taxon>
        <taxon>Fungi</taxon>
        <taxon>Dikarya</taxon>
        <taxon>Ascomycota</taxon>
        <taxon>Pezizomycotina</taxon>
        <taxon>Geoglossomycetes</taxon>
        <taxon>Geoglossales</taxon>
        <taxon>Geoglossaceae</taxon>
        <taxon>Trichoglossum</taxon>
    </lineage>
</organism>
<evidence type="ECO:0000256" key="3">
    <source>
        <dbReference type="PROSITE-ProRule" id="PRU00023"/>
    </source>
</evidence>
<feature type="repeat" description="ANK" evidence="3">
    <location>
        <begin position="1047"/>
        <end position="1079"/>
    </location>
</feature>
<evidence type="ECO:0000256" key="2">
    <source>
        <dbReference type="ARBA" id="ARBA00023043"/>
    </source>
</evidence>
<accession>A0A9P8RRC0</accession>
<dbReference type="SMART" id="SM00248">
    <property type="entry name" value="ANK"/>
    <property type="match status" value="19"/>
</dbReference>
<feature type="repeat" description="ANK" evidence="3">
    <location>
        <begin position="1147"/>
        <end position="1179"/>
    </location>
</feature>
<feature type="repeat" description="ANK" evidence="3">
    <location>
        <begin position="1544"/>
        <end position="1576"/>
    </location>
</feature>
<keyword evidence="6" id="KW-1185">Reference proteome</keyword>
<dbReference type="InterPro" id="IPR036770">
    <property type="entry name" value="Ankyrin_rpt-contain_sf"/>
</dbReference>
<feature type="transmembrane region" description="Helical" evidence="4">
    <location>
        <begin position="237"/>
        <end position="263"/>
    </location>
</feature>